<feature type="region of interest" description="Disordered" evidence="8">
    <location>
        <begin position="60"/>
        <end position="121"/>
    </location>
</feature>
<dbReference type="InterPro" id="IPR005122">
    <property type="entry name" value="Uracil-DNA_glycosylase-like"/>
</dbReference>
<dbReference type="InterPro" id="IPR051536">
    <property type="entry name" value="UDG_Type-4/5"/>
</dbReference>
<gene>
    <name evidence="10" type="ORF">Q3M24_18635</name>
</gene>
<evidence type="ECO:0000256" key="2">
    <source>
        <dbReference type="ARBA" id="ARBA00022723"/>
    </source>
</evidence>
<name>A0AAU8LTP4_9BACT</name>
<dbReference type="Pfam" id="PF03167">
    <property type="entry name" value="UDG"/>
    <property type="match status" value="1"/>
</dbReference>
<dbReference type="GO" id="GO:0046872">
    <property type="term" value="F:metal ion binding"/>
    <property type="evidence" value="ECO:0007669"/>
    <property type="project" value="UniProtKB-KW"/>
</dbReference>
<dbReference type="Gene3D" id="3.40.470.10">
    <property type="entry name" value="Uracil-DNA glycosylase-like domain"/>
    <property type="match status" value="1"/>
</dbReference>
<evidence type="ECO:0000256" key="4">
    <source>
        <dbReference type="ARBA" id="ARBA00022801"/>
    </source>
</evidence>
<evidence type="ECO:0000256" key="3">
    <source>
        <dbReference type="ARBA" id="ARBA00022763"/>
    </source>
</evidence>
<dbReference type="GO" id="GO:0006281">
    <property type="term" value="P:DNA repair"/>
    <property type="evidence" value="ECO:0007669"/>
    <property type="project" value="UniProtKB-KW"/>
</dbReference>
<evidence type="ECO:0000256" key="1">
    <source>
        <dbReference type="ARBA" id="ARBA00022485"/>
    </source>
</evidence>
<dbReference type="PANTHER" id="PTHR33693">
    <property type="entry name" value="TYPE-5 URACIL-DNA GLYCOSYLASE"/>
    <property type="match status" value="1"/>
</dbReference>
<organism evidence="10">
    <name type="scientific">Candidatus Electrothrix aestuarii</name>
    <dbReference type="NCBI Taxonomy" id="3062594"/>
    <lineage>
        <taxon>Bacteria</taxon>
        <taxon>Pseudomonadati</taxon>
        <taxon>Thermodesulfobacteriota</taxon>
        <taxon>Desulfobulbia</taxon>
        <taxon>Desulfobulbales</taxon>
        <taxon>Desulfobulbaceae</taxon>
        <taxon>Candidatus Electrothrix</taxon>
    </lineage>
</organism>
<keyword evidence="1" id="KW-0004">4Fe-4S</keyword>
<dbReference type="SUPFAM" id="SSF52141">
    <property type="entry name" value="Uracil-DNA glycosylase-like"/>
    <property type="match status" value="1"/>
</dbReference>
<evidence type="ECO:0000256" key="8">
    <source>
        <dbReference type="SAM" id="MobiDB-lite"/>
    </source>
</evidence>
<proteinExistence type="predicted"/>
<keyword evidence="10" id="KW-0326">Glycosidase</keyword>
<dbReference type="CDD" id="cd10030">
    <property type="entry name" value="UDG-F4_TTUDGA_SPO1dp_like"/>
    <property type="match status" value="1"/>
</dbReference>
<sequence length="318" mass="35554">MSAEKRAPDQSSDRERGKKIDPASLTLLTAQVRHLLAFHKEIGLTTYPAAQQLRQFLTRAQKPQPSSYPQEQKGKDAYPVESTGMPEHRFEKAGERARPGRTASPSPQPQVRKENTPPAKATVESIQQSLKALSQEIMQCPQCSSRKEVKKVLGLGSLEPRLLIVGDCCVDAESTATTQLIWGEEEDAMLWRMMTAIGLEQDGVYVTNAMKCVQPRFDQANSSVELPCLSFLEKELQILRPRLICAMGDIATRALLKTKAPLARVRGRFHTYKYPQGGVAKVMPTFHPRLLLQYPEMKQATWKDLQAVQKALQAPCCQ</sequence>
<dbReference type="EMBL" id="CP159373">
    <property type="protein sequence ID" value="XCN72296.1"/>
    <property type="molecule type" value="Genomic_DNA"/>
</dbReference>
<keyword evidence="6" id="KW-0411">Iron-sulfur</keyword>
<keyword evidence="3" id="KW-0227">DNA damage</keyword>
<dbReference type="SMART" id="SM00987">
    <property type="entry name" value="UreE_C"/>
    <property type="match status" value="1"/>
</dbReference>
<keyword evidence="2" id="KW-0479">Metal-binding</keyword>
<evidence type="ECO:0000256" key="5">
    <source>
        <dbReference type="ARBA" id="ARBA00023004"/>
    </source>
</evidence>
<dbReference type="SMART" id="SM00986">
    <property type="entry name" value="UDG"/>
    <property type="match status" value="1"/>
</dbReference>
<evidence type="ECO:0000256" key="7">
    <source>
        <dbReference type="ARBA" id="ARBA00023204"/>
    </source>
</evidence>
<keyword evidence="7" id="KW-0234">DNA repair</keyword>
<feature type="compositionally biased region" description="Basic and acidic residues" evidence="8">
    <location>
        <begin position="1"/>
        <end position="21"/>
    </location>
</feature>
<evidence type="ECO:0000259" key="9">
    <source>
        <dbReference type="SMART" id="SM00986"/>
    </source>
</evidence>
<dbReference type="InterPro" id="IPR036895">
    <property type="entry name" value="Uracil-DNA_glycosylase-like_sf"/>
</dbReference>
<dbReference type="AlphaFoldDB" id="A0AAU8LTP4"/>
<dbReference type="GO" id="GO:0004844">
    <property type="term" value="F:uracil DNA N-glycosylase activity"/>
    <property type="evidence" value="ECO:0007669"/>
    <property type="project" value="UniProtKB-EC"/>
</dbReference>
<dbReference type="PANTHER" id="PTHR33693:SF1">
    <property type="entry name" value="TYPE-4 URACIL-DNA GLYCOSYLASE"/>
    <property type="match status" value="1"/>
</dbReference>
<feature type="compositionally biased region" description="Basic and acidic residues" evidence="8">
    <location>
        <begin position="86"/>
        <end position="98"/>
    </location>
</feature>
<dbReference type="KEGG" id="eaj:Q3M24_18635"/>
<reference evidence="10" key="1">
    <citation type="journal article" date="2024" name="Syst. Appl. Microbiol.">
        <title>First single-strain enrichments of Electrothrix cable bacteria, description of E. aestuarii sp. nov. and E. rattekaaiensis sp. nov., and proposal of a cable bacteria taxonomy following the rules of the SeqCode.</title>
        <authorList>
            <person name="Plum-Jensen L.E."/>
            <person name="Schramm A."/>
            <person name="Marshall I.P.G."/>
        </authorList>
    </citation>
    <scope>NUCLEOTIDE SEQUENCE</scope>
    <source>
        <strain evidence="10">Rat1</strain>
    </source>
</reference>
<feature type="compositionally biased region" description="Polar residues" evidence="8">
    <location>
        <begin position="61"/>
        <end position="70"/>
    </location>
</feature>
<feature type="region of interest" description="Disordered" evidence="8">
    <location>
        <begin position="1"/>
        <end position="24"/>
    </location>
</feature>
<reference evidence="10" key="2">
    <citation type="submission" date="2024-06" db="EMBL/GenBank/DDBJ databases">
        <authorList>
            <person name="Plum-Jensen L.E."/>
            <person name="Schramm A."/>
            <person name="Marshall I.P.G."/>
        </authorList>
    </citation>
    <scope>NUCLEOTIDE SEQUENCE</scope>
    <source>
        <strain evidence="10">Rat1</strain>
    </source>
</reference>
<dbReference type="GO" id="GO:0051539">
    <property type="term" value="F:4 iron, 4 sulfur cluster binding"/>
    <property type="evidence" value="ECO:0007669"/>
    <property type="project" value="UniProtKB-KW"/>
</dbReference>
<accession>A0AAU8LTP4</accession>
<evidence type="ECO:0000256" key="6">
    <source>
        <dbReference type="ARBA" id="ARBA00023014"/>
    </source>
</evidence>
<keyword evidence="5" id="KW-0408">Iron</keyword>
<evidence type="ECO:0000313" key="10">
    <source>
        <dbReference type="EMBL" id="XCN72296.1"/>
    </source>
</evidence>
<protein>
    <submittedName>
        <fullName evidence="10">Uracil-DNA glycosylase</fullName>
        <ecNumber evidence="10">3.2.2.27</ecNumber>
    </submittedName>
</protein>
<keyword evidence="4 10" id="KW-0378">Hydrolase</keyword>
<feature type="domain" description="Uracil-DNA glycosylase-like" evidence="9">
    <location>
        <begin position="153"/>
        <end position="306"/>
    </location>
</feature>
<dbReference type="EC" id="3.2.2.27" evidence="10"/>